<organism evidence="1 2">
    <name type="scientific">Coniosporium uncinatum</name>
    <dbReference type="NCBI Taxonomy" id="93489"/>
    <lineage>
        <taxon>Eukaryota</taxon>
        <taxon>Fungi</taxon>
        <taxon>Dikarya</taxon>
        <taxon>Ascomycota</taxon>
        <taxon>Pezizomycotina</taxon>
        <taxon>Dothideomycetes</taxon>
        <taxon>Dothideomycetes incertae sedis</taxon>
        <taxon>Coniosporium</taxon>
    </lineage>
</organism>
<proteinExistence type="predicted"/>
<keyword evidence="2" id="KW-1185">Reference proteome</keyword>
<name>A0ACC3CZY8_9PEZI</name>
<protein>
    <submittedName>
        <fullName evidence="1">Uncharacterized protein</fullName>
    </submittedName>
</protein>
<reference evidence="1" key="1">
    <citation type="submission" date="2024-09" db="EMBL/GenBank/DDBJ databases">
        <title>Black Yeasts Isolated from many extreme environments.</title>
        <authorList>
            <person name="Coleine C."/>
            <person name="Stajich J.E."/>
            <person name="Selbmann L."/>
        </authorList>
    </citation>
    <scope>NUCLEOTIDE SEQUENCE</scope>
    <source>
        <strain evidence="1">CCFEE 5737</strain>
    </source>
</reference>
<sequence length="422" mass="46553">MPERVYTRFDEGVDDPKTPVPIRALQGQKRKREENATPENDKPSKGARTKTQHPQTSVHKQISDTVVKRPDPKSGLAQHPKMEGLQQHQPRPHVKHPQRHQQNGFSSAKPASDALATKRNDKRVALLETRKKLPIWSHAEEIRQSLRSNDVMLLVGETGSGKSTQVPQFLQTESWCTGCIAVTQPRRVAAISLARRVAEEVGTTLGSSSPASKVGYSVRFDNNTSPSTKVKFLTEGMLLQEMLRDAELKQYSCVVVDEVHERSVNVDLVLGFLKDLVHKRRQKGLPLKVVVMSATADMGALTRYFAETPRGAEGGANGMDSDTESSWNGCFSSSENERPQSVLDKPKTTGNAKAQPAAHTENVPPGRQNGTLQSSTSGLKPEYKDGFSIPSNISTCLIEGRQYPVKVNYLQNYVEDIVEAAL</sequence>
<feature type="non-terminal residue" evidence="1">
    <location>
        <position position="422"/>
    </location>
</feature>
<comment type="caution">
    <text evidence="1">The sequence shown here is derived from an EMBL/GenBank/DDBJ whole genome shotgun (WGS) entry which is preliminary data.</text>
</comment>
<evidence type="ECO:0000313" key="2">
    <source>
        <dbReference type="Proteomes" id="UP001186974"/>
    </source>
</evidence>
<accession>A0ACC3CZY8</accession>
<dbReference type="Proteomes" id="UP001186974">
    <property type="component" value="Unassembled WGS sequence"/>
</dbReference>
<gene>
    <name evidence="1" type="ORF">LTS18_010379</name>
</gene>
<dbReference type="EMBL" id="JAWDJW010009232">
    <property type="protein sequence ID" value="KAK3059637.1"/>
    <property type="molecule type" value="Genomic_DNA"/>
</dbReference>
<evidence type="ECO:0000313" key="1">
    <source>
        <dbReference type="EMBL" id="KAK3059637.1"/>
    </source>
</evidence>